<gene>
    <name evidence="1" type="ORF">KQX54_015808</name>
</gene>
<organism evidence="1 2">
    <name type="scientific">Cotesia glomerata</name>
    <name type="common">Lepidopteran parasitic wasp</name>
    <name type="synonym">Apanteles glomeratus</name>
    <dbReference type="NCBI Taxonomy" id="32391"/>
    <lineage>
        <taxon>Eukaryota</taxon>
        <taxon>Metazoa</taxon>
        <taxon>Ecdysozoa</taxon>
        <taxon>Arthropoda</taxon>
        <taxon>Hexapoda</taxon>
        <taxon>Insecta</taxon>
        <taxon>Pterygota</taxon>
        <taxon>Neoptera</taxon>
        <taxon>Endopterygota</taxon>
        <taxon>Hymenoptera</taxon>
        <taxon>Apocrita</taxon>
        <taxon>Ichneumonoidea</taxon>
        <taxon>Braconidae</taxon>
        <taxon>Microgastrinae</taxon>
        <taxon>Cotesia</taxon>
    </lineage>
</organism>
<comment type="caution">
    <text evidence="1">The sequence shown here is derived from an EMBL/GenBank/DDBJ whole genome shotgun (WGS) entry which is preliminary data.</text>
</comment>
<dbReference type="EMBL" id="JAHXZJ010000001">
    <property type="protein sequence ID" value="KAH0567891.1"/>
    <property type="molecule type" value="Genomic_DNA"/>
</dbReference>
<name>A0AAV7J8I3_COTGL</name>
<evidence type="ECO:0000313" key="1">
    <source>
        <dbReference type="EMBL" id="KAH0567891.1"/>
    </source>
</evidence>
<reference evidence="1 2" key="1">
    <citation type="journal article" date="2021" name="J. Hered.">
        <title>A chromosome-level genome assembly of the parasitoid wasp, Cotesia glomerata (Hymenoptera: Braconidae).</title>
        <authorList>
            <person name="Pinto B.J."/>
            <person name="Weis J.J."/>
            <person name="Gamble T."/>
            <person name="Ode P.J."/>
            <person name="Paul R."/>
            <person name="Zaspel J.M."/>
        </authorList>
    </citation>
    <scope>NUCLEOTIDE SEQUENCE [LARGE SCALE GENOMIC DNA]</scope>
    <source>
        <strain evidence="1">CgM1</strain>
    </source>
</reference>
<proteinExistence type="predicted"/>
<keyword evidence="2" id="KW-1185">Reference proteome</keyword>
<dbReference type="Proteomes" id="UP000826195">
    <property type="component" value="Unassembled WGS sequence"/>
</dbReference>
<dbReference type="AlphaFoldDB" id="A0AAV7J8I3"/>
<evidence type="ECO:0000313" key="2">
    <source>
        <dbReference type="Proteomes" id="UP000826195"/>
    </source>
</evidence>
<accession>A0AAV7J8I3</accession>
<protein>
    <submittedName>
        <fullName evidence="1">Uncharacterized protein</fullName>
    </submittedName>
</protein>
<sequence>MVKIKLFENQAVRTFFQGQATNFTGFIARILGFKRVNNQCKFIFLISEGFLTRYMICFDNPPNDVLKRMELHQIVIIKRSRPRFGIIQELTNDPLVNEFRFEIKNIKNLIITNIKLEMDDFINMPNFGVELESEDEN</sequence>